<keyword evidence="3" id="KW-0067">ATP-binding</keyword>
<dbReference type="Proteomes" id="UP001162640">
    <property type="component" value="Unassembled WGS sequence"/>
</dbReference>
<dbReference type="EMBL" id="BLQM01000787">
    <property type="protein sequence ID" value="GMH97603.1"/>
    <property type="molecule type" value="Genomic_DNA"/>
</dbReference>
<dbReference type="InterPro" id="IPR015413">
    <property type="entry name" value="Methionyl/Leucyl_tRNA_Synth"/>
</dbReference>
<evidence type="ECO:0000256" key="4">
    <source>
        <dbReference type="ARBA" id="ARBA00022917"/>
    </source>
</evidence>
<keyword evidence="5" id="KW-0030">Aminoacyl-tRNA synthetase</keyword>
<protein>
    <recommendedName>
        <fullName evidence="6">Methionyl/Leucyl tRNA synthetase domain-containing protein</fullName>
    </recommendedName>
</protein>
<evidence type="ECO:0000256" key="1">
    <source>
        <dbReference type="ARBA" id="ARBA00022598"/>
    </source>
</evidence>
<keyword evidence="2" id="KW-0547">Nucleotide-binding</keyword>
<gene>
    <name evidence="7" type="ORF">TL16_g13364</name>
</gene>
<keyword evidence="1" id="KW-0436">Ligase</keyword>
<dbReference type="Pfam" id="PF09334">
    <property type="entry name" value="tRNA-synt_1g"/>
    <property type="match status" value="1"/>
</dbReference>
<evidence type="ECO:0000256" key="5">
    <source>
        <dbReference type="ARBA" id="ARBA00023146"/>
    </source>
</evidence>
<reference evidence="8" key="1">
    <citation type="journal article" date="2023" name="Commun. Biol.">
        <title>Genome analysis of Parmales, the sister group of diatoms, reveals the evolutionary specialization of diatoms from phago-mixotrophs to photoautotrophs.</title>
        <authorList>
            <person name="Ban H."/>
            <person name="Sato S."/>
            <person name="Yoshikawa S."/>
            <person name="Yamada K."/>
            <person name="Nakamura Y."/>
            <person name="Ichinomiya M."/>
            <person name="Sato N."/>
            <person name="Blanc-Mathieu R."/>
            <person name="Endo H."/>
            <person name="Kuwata A."/>
            <person name="Ogata H."/>
        </authorList>
    </citation>
    <scope>NUCLEOTIDE SEQUENCE [LARGE SCALE GENOMIC DNA]</scope>
</reference>
<proteinExistence type="predicted"/>
<evidence type="ECO:0000313" key="7">
    <source>
        <dbReference type="EMBL" id="GMH97603.1"/>
    </source>
</evidence>
<evidence type="ECO:0000256" key="3">
    <source>
        <dbReference type="ARBA" id="ARBA00022840"/>
    </source>
</evidence>
<evidence type="ECO:0000256" key="2">
    <source>
        <dbReference type="ARBA" id="ARBA00022741"/>
    </source>
</evidence>
<evidence type="ECO:0000259" key="6">
    <source>
        <dbReference type="Pfam" id="PF09334"/>
    </source>
</evidence>
<feature type="non-terminal residue" evidence="7">
    <location>
        <position position="1"/>
    </location>
</feature>
<dbReference type="AlphaFoldDB" id="A0A9W7F1K2"/>
<accession>A0A9W7F1K2</accession>
<name>A0A9W7F1K2_9STRA</name>
<organism evidence="7 8">
    <name type="scientific">Triparma laevis f. inornata</name>
    <dbReference type="NCBI Taxonomy" id="1714386"/>
    <lineage>
        <taxon>Eukaryota</taxon>
        <taxon>Sar</taxon>
        <taxon>Stramenopiles</taxon>
        <taxon>Ochrophyta</taxon>
        <taxon>Bolidophyceae</taxon>
        <taxon>Parmales</taxon>
        <taxon>Triparmaceae</taxon>
        <taxon>Triparma</taxon>
    </lineage>
</organism>
<keyword evidence="4" id="KW-0648">Protein biosynthesis</keyword>
<evidence type="ECO:0000313" key="8">
    <source>
        <dbReference type="Proteomes" id="UP001162640"/>
    </source>
</evidence>
<dbReference type="GO" id="GO:0005524">
    <property type="term" value="F:ATP binding"/>
    <property type="evidence" value="ECO:0007669"/>
    <property type="project" value="UniProtKB-KW"/>
</dbReference>
<dbReference type="GO" id="GO:0004812">
    <property type="term" value="F:aminoacyl-tRNA ligase activity"/>
    <property type="evidence" value="ECO:0007669"/>
    <property type="project" value="UniProtKB-KW"/>
</dbReference>
<feature type="domain" description="Methionyl/Leucyl tRNA synthetase" evidence="6">
    <location>
        <begin position="1"/>
        <end position="39"/>
    </location>
</feature>
<dbReference type="GO" id="GO:0006418">
    <property type="term" value="P:tRNA aminoacylation for protein translation"/>
    <property type="evidence" value="ECO:0007669"/>
    <property type="project" value="InterPro"/>
</dbReference>
<comment type="caution">
    <text evidence="7">The sequence shown here is derived from an EMBL/GenBank/DDBJ whole genome shotgun (WGS) entry which is preliminary data.</text>
</comment>
<sequence>FFMASEVAFGSDGDFDHTQMVRKCNAALANGYGNLVQRVCR</sequence>